<dbReference type="SUPFAM" id="SSF51735">
    <property type="entry name" value="NAD(P)-binding Rossmann-fold domains"/>
    <property type="match status" value="1"/>
</dbReference>
<dbReference type="PANTHER" id="PTHR42748">
    <property type="entry name" value="NITROGEN METABOLITE REPRESSION PROTEIN NMRA FAMILY MEMBER"/>
    <property type="match status" value="1"/>
</dbReference>
<feature type="domain" description="NAD(P)-binding" evidence="2">
    <location>
        <begin position="7"/>
        <end position="172"/>
    </location>
</feature>
<reference evidence="3" key="1">
    <citation type="submission" date="2022-08" db="EMBL/GenBank/DDBJ databases">
        <authorList>
            <person name="Deng Y."/>
            <person name="Han X.-F."/>
            <person name="Zhang Y.-Q."/>
        </authorList>
    </citation>
    <scope>NUCLEOTIDE SEQUENCE</scope>
    <source>
        <strain evidence="3">CPCC 203386</strain>
    </source>
</reference>
<dbReference type="InterPro" id="IPR051164">
    <property type="entry name" value="NmrA-like_oxidored"/>
</dbReference>
<comment type="caution">
    <text evidence="3">The sequence shown here is derived from an EMBL/GenBank/DDBJ whole genome shotgun (WGS) entry which is preliminary data.</text>
</comment>
<keyword evidence="1" id="KW-0521">NADP</keyword>
<organism evidence="3 4">
    <name type="scientific">Herbiconiux daphne</name>
    <dbReference type="NCBI Taxonomy" id="2970914"/>
    <lineage>
        <taxon>Bacteria</taxon>
        <taxon>Bacillati</taxon>
        <taxon>Actinomycetota</taxon>
        <taxon>Actinomycetes</taxon>
        <taxon>Micrococcales</taxon>
        <taxon>Microbacteriaceae</taxon>
        <taxon>Herbiconiux</taxon>
    </lineage>
</organism>
<dbReference type="RefSeq" id="WP_259539596.1">
    <property type="nucleotide sequence ID" value="NZ_JANLCJ010000004.1"/>
</dbReference>
<dbReference type="EMBL" id="JANLCJ010000004">
    <property type="protein sequence ID" value="MCS5734727.1"/>
    <property type="molecule type" value="Genomic_DNA"/>
</dbReference>
<dbReference type="Proteomes" id="UP001165586">
    <property type="component" value="Unassembled WGS sequence"/>
</dbReference>
<name>A0ABT2H485_9MICO</name>
<accession>A0ABT2H485</accession>
<keyword evidence="4" id="KW-1185">Reference proteome</keyword>
<evidence type="ECO:0000259" key="2">
    <source>
        <dbReference type="Pfam" id="PF13460"/>
    </source>
</evidence>
<dbReference type="Pfam" id="PF13460">
    <property type="entry name" value="NAD_binding_10"/>
    <property type="match status" value="1"/>
</dbReference>
<protein>
    <submittedName>
        <fullName evidence="3">SDR family oxidoreductase</fullName>
    </submittedName>
</protein>
<evidence type="ECO:0000313" key="4">
    <source>
        <dbReference type="Proteomes" id="UP001165586"/>
    </source>
</evidence>
<gene>
    <name evidence="3" type="ORF">N1032_13365</name>
</gene>
<evidence type="ECO:0000256" key="1">
    <source>
        <dbReference type="ARBA" id="ARBA00022857"/>
    </source>
</evidence>
<dbReference type="Gene3D" id="3.40.50.720">
    <property type="entry name" value="NAD(P)-binding Rossmann-like Domain"/>
    <property type="match status" value="1"/>
</dbReference>
<sequence>MNIVVVGGTGLIGKNVIKRLTALGHTATAASPNTGVNTLAGEGLDEALTGAEVVVDVTNSPSFAPADVMHFFTTSTANQLAAERRAGVGHHVALSIVGVERPSDGGYFQAKAAQETLIRESGQPFTIVHATQFFEFIGAIADTATSGTTVTLPPVAFQPVAADDVAAAVTRAAVGAPVNGIVEIAGPERAPFDRIVARVLQARGDERTVVADPAATYFGAHVDDTSLVPESAPDAAGTTLEAWLAAGGATPAPAR</sequence>
<dbReference type="InterPro" id="IPR036291">
    <property type="entry name" value="NAD(P)-bd_dom_sf"/>
</dbReference>
<proteinExistence type="predicted"/>
<dbReference type="InterPro" id="IPR016040">
    <property type="entry name" value="NAD(P)-bd_dom"/>
</dbReference>
<evidence type="ECO:0000313" key="3">
    <source>
        <dbReference type="EMBL" id="MCS5734727.1"/>
    </source>
</evidence>
<dbReference type="PANTHER" id="PTHR42748:SF3">
    <property type="entry name" value="BLL4366 PROTEIN"/>
    <property type="match status" value="1"/>
</dbReference>